<evidence type="ECO:0000313" key="2">
    <source>
        <dbReference type="Proteomes" id="UP001139260"/>
    </source>
</evidence>
<dbReference type="Proteomes" id="UP001139260">
    <property type="component" value="Unassembled WGS sequence"/>
</dbReference>
<evidence type="ECO:0000313" key="1">
    <source>
        <dbReference type="EMBL" id="MCK8143376.1"/>
    </source>
</evidence>
<name>A0A9X1XVA4_9FLAO</name>
<accession>A0A9X1XVA4</accession>
<gene>
    <name evidence="1" type="ORF">MW871_15905</name>
</gene>
<protein>
    <recommendedName>
        <fullName evidence="3">TIGR04255 family protein</fullName>
    </recommendedName>
</protein>
<proteinExistence type="predicted"/>
<keyword evidence="2" id="KW-1185">Reference proteome</keyword>
<comment type="caution">
    <text evidence="1">The sequence shown here is derived from an EMBL/GenBank/DDBJ whole genome shotgun (WGS) entry which is preliminary data.</text>
</comment>
<dbReference type="EMBL" id="JALNUB010000021">
    <property type="protein sequence ID" value="MCK8143376.1"/>
    <property type="molecule type" value="Genomic_DNA"/>
</dbReference>
<sequence length="247" mass="28509">MNTTNIKYQLVAFGNYDEVTPSAENMKFFLENFSDKGLIPSQMQQINLNVSNNNLKNESVSRLVLTTQDKSWNVRFNDERIDINLSNVKYSSDDFISVDDFIKEAFIILDKVNSKFSKNHKRIGFTIQTVISNVVSVDLFKKFNSPLDYFSHENPTQWSNKFAFRKIMDINGKQEIVNITSDFSWLKGRIGVNKDAQAFEGLVVNVDINSLNENLDSRFNIDDIKEFTNKAKNIQEEISAELFDKIK</sequence>
<evidence type="ECO:0008006" key="3">
    <source>
        <dbReference type="Google" id="ProtNLM"/>
    </source>
</evidence>
<dbReference type="AlphaFoldDB" id="A0A9X1XVA4"/>
<organism evidence="1 2">
    <name type="scientific">Flavobacterium pygoscelis</name>
    <dbReference type="NCBI Taxonomy" id="2893176"/>
    <lineage>
        <taxon>Bacteria</taxon>
        <taxon>Pseudomonadati</taxon>
        <taxon>Bacteroidota</taxon>
        <taxon>Flavobacteriia</taxon>
        <taxon>Flavobacteriales</taxon>
        <taxon>Flavobacteriaceae</taxon>
        <taxon>Flavobacterium</taxon>
    </lineage>
</organism>
<reference evidence="1" key="1">
    <citation type="submission" date="2022-04" db="EMBL/GenBank/DDBJ databases">
        <title>Flavobacterium pygoscelis sp. nov. isolated from Chinstrap chick (Pygoscelis antarcticus).</title>
        <authorList>
            <person name="Irgang R."/>
            <person name="Poblete-Morales M."/>
            <person name="Avendano-Herrera R."/>
        </authorList>
    </citation>
    <scope>NUCLEOTIDE SEQUENCE</scope>
    <source>
        <strain evidence="1">I-SCBP12n</strain>
    </source>
</reference>
<dbReference type="RefSeq" id="WP_248429382.1">
    <property type="nucleotide sequence ID" value="NZ_JALNUB010000021.1"/>
</dbReference>